<dbReference type="SUPFAM" id="SSF46626">
    <property type="entry name" value="Cytochrome c"/>
    <property type="match status" value="1"/>
</dbReference>
<dbReference type="GO" id="GO:0020037">
    <property type="term" value="F:heme binding"/>
    <property type="evidence" value="ECO:0007669"/>
    <property type="project" value="InterPro"/>
</dbReference>
<evidence type="ECO:0000256" key="3">
    <source>
        <dbReference type="ARBA" id="ARBA00023004"/>
    </source>
</evidence>
<evidence type="ECO:0000313" key="8">
    <source>
        <dbReference type="Proteomes" id="UP000308707"/>
    </source>
</evidence>
<protein>
    <recommendedName>
        <fullName evidence="6">Cytochrome c domain-containing protein</fullName>
    </recommendedName>
</protein>
<dbReference type="Gene3D" id="3.40.50.880">
    <property type="match status" value="1"/>
</dbReference>
<dbReference type="InterPro" id="IPR029062">
    <property type="entry name" value="Class_I_gatase-like"/>
</dbReference>
<comment type="caution">
    <text evidence="7">The sequence shown here is derived from an EMBL/GenBank/DDBJ whole genome shotgun (WGS) entry which is preliminary data.</text>
</comment>
<dbReference type="Pfam" id="PF06283">
    <property type="entry name" value="ThuA"/>
    <property type="match status" value="1"/>
</dbReference>
<dbReference type="InterPro" id="IPR009056">
    <property type="entry name" value="Cyt_c-like_dom"/>
</dbReference>
<evidence type="ECO:0000256" key="5">
    <source>
        <dbReference type="SAM" id="MobiDB-lite"/>
    </source>
</evidence>
<reference evidence="7 8" key="1">
    <citation type="submission" date="2019-04" db="EMBL/GenBank/DDBJ databases">
        <title>Reference strain of H23.</title>
        <authorList>
            <person name="Luo X."/>
        </authorList>
    </citation>
    <scope>NUCLEOTIDE SEQUENCE [LARGE SCALE GENOMIC DNA]</scope>
    <source>
        <strain evidence="7 8">H23</strain>
    </source>
</reference>
<feature type="region of interest" description="Disordered" evidence="5">
    <location>
        <begin position="1"/>
        <end position="20"/>
    </location>
</feature>
<dbReference type="PROSITE" id="PS51007">
    <property type="entry name" value="CYTC"/>
    <property type="match status" value="1"/>
</dbReference>
<evidence type="ECO:0000313" key="7">
    <source>
        <dbReference type="EMBL" id="TKR31024.1"/>
    </source>
</evidence>
<dbReference type="InterPro" id="IPR011047">
    <property type="entry name" value="Quinoprotein_ADH-like_sf"/>
</dbReference>
<keyword evidence="1 4" id="KW-0349">Heme</keyword>
<dbReference type="GO" id="GO:0009055">
    <property type="term" value="F:electron transfer activity"/>
    <property type="evidence" value="ECO:0007669"/>
    <property type="project" value="InterPro"/>
</dbReference>
<dbReference type="Pfam" id="PF13442">
    <property type="entry name" value="Cytochrome_CBB3"/>
    <property type="match status" value="1"/>
</dbReference>
<name>A0A4U5JN45_9GAMM</name>
<dbReference type="Gene3D" id="1.10.760.10">
    <property type="entry name" value="Cytochrome c-like domain"/>
    <property type="match status" value="1"/>
</dbReference>
<keyword evidence="8" id="KW-1185">Reference proteome</keyword>
<dbReference type="InterPro" id="IPR036909">
    <property type="entry name" value="Cyt_c-like_dom_sf"/>
</dbReference>
<dbReference type="SUPFAM" id="SSF52317">
    <property type="entry name" value="Class I glutamine amidotransferase-like"/>
    <property type="match status" value="1"/>
</dbReference>
<gene>
    <name evidence="7" type="ORF">FCE95_13145</name>
</gene>
<keyword evidence="2 4" id="KW-0479">Metal-binding</keyword>
<dbReference type="OrthoDB" id="251914at2"/>
<proteinExistence type="predicted"/>
<dbReference type="GO" id="GO:0046872">
    <property type="term" value="F:metal ion binding"/>
    <property type="evidence" value="ECO:0007669"/>
    <property type="project" value="UniProtKB-KW"/>
</dbReference>
<evidence type="ECO:0000256" key="2">
    <source>
        <dbReference type="ARBA" id="ARBA00022723"/>
    </source>
</evidence>
<keyword evidence="3 4" id="KW-0408">Iron</keyword>
<dbReference type="SUPFAM" id="SSF50998">
    <property type="entry name" value="Quinoprotein alcohol dehydrogenase-like"/>
    <property type="match status" value="1"/>
</dbReference>
<evidence type="ECO:0000256" key="1">
    <source>
        <dbReference type="ARBA" id="ARBA00022617"/>
    </source>
</evidence>
<evidence type="ECO:0000256" key="4">
    <source>
        <dbReference type="PROSITE-ProRule" id="PRU00433"/>
    </source>
</evidence>
<accession>A0A4U5JN45</accession>
<dbReference type="EMBL" id="SZUA01000002">
    <property type="protein sequence ID" value="TKR31024.1"/>
    <property type="molecule type" value="Genomic_DNA"/>
</dbReference>
<dbReference type="InterPro" id="IPR015943">
    <property type="entry name" value="WD40/YVTN_repeat-like_dom_sf"/>
</dbReference>
<dbReference type="Proteomes" id="UP000308707">
    <property type="component" value="Unassembled WGS sequence"/>
</dbReference>
<dbReference type="AlphaFoldDB" id="A0A4U5JN45"/>
<organism evidence="7 8">
    <name type="scientific">Luteimonas gilva</name>
    <dbReference type="NCBI Taxonomy" id="2572684"/>
    <lineage>
        <taxon>Bacteria</taxon>
        <taxon>Pseudomonadati</taxon>
        <taxon>Pseudomonadota</taxon>
        <taxon>Gammaproteobacteria</taxon>
        <taxon>Lysobacterales</taxon>
        <taxon>Lysobacteraceae</taxon>
        <taxon>Luteimonas</taxon>
    </lineage>
</organism>
<dbReference type="InterPro" id="IPR029010">
    <property type="entry name" value="ThuA-like"/>
</dbReference>
<evidence type="ECO:0000259" key="6">
    <source>
        <dbReference type="PROSITE" id="PS51007"/>
    </source>
</evidence>
<feature type="region of interest" description="Disordered" evidence="5">
    <location>
        <begin position="733"/>
        <end position="756"/>
    </location>
</feature>
<dbReference type="Gene3D" id="2.130.10.10">
    <property type="entry name" value="YVTN repeat-like/Quinoprotein amine dehydrogenase"/>
    <property type="match status" value="1"/>
</dbReference>
<sequence>MVFPASLPARSARQIPADGAEQGPLRLRRLPLRGGCGLSPASSTASAVPPFEKGGQGGFAFAFAPTKVKSKSPFIPLFQRGKRLAWIVACCIVLLAACNREPPRKVVLIGGAKSEKGAGLHDYPNGIRALEAILESSPDARGKLEVAAYPEGWPADLKALDGAATIVWYFDGLDKHPLRDAARRAAFEAAMRRGAGLVALHQASTVPPDDALGLPRWLGAARYGMFDRTTQWAELVPATASQPLVRGIDAFAYRDEFYPTFRPAAGGGKFVPILKAALNPQYRDGHYLVEDRAEAANVAWAFERDGGGRSFVYSGAHYLRTLDQPDARKMLLNAIFWTAGLDVPENGVRSAAPNEAAALLGDKGSTAEREATRSAEPRRATFHIDSGRSGWRSNETALTPEKVAGDAFGLVWESPQLDAADGQAPRLYASPLYVDRIAMTKGQHRGAEFAVVFAASSNGYVYAINARRSGDVAPGRILWRTRLAAPCHLQPAPLDGVPTGILSTPIVDIAQGRLYVAHCDPQKRWQAYALDIASGDVLPGWPVRLDEETFNAVNANAGPQRVPPKRRFDFRVQRGALNLSPDGSQLYVVFGETETGWIAAVDTRRARVSSAFAAVAMPHRGSGGIWGAGGPAVDAQGSVYVVTGSGFDGYQDSLHDWTQSVLKLSQPGPKSFVLQGTYTPFNYCRTAKMDIDLGAGGALLLPDAKADAAPRLMAVGGKQGNVYLLDRDKLPGRLDRRPPCGDDASQDGSLLAPQPQPQFGTRGPLNVFGPYSDQDAALDLARARSVPAAFRDAAGEDFLFVTGNAKRAQGSSVSVPPSLARIAVVRKNGGAPYLRVDKIQKTLILGNPGSPVVTSDGPRNAIVWILDENASRSALLSGADAPRPVLYALDASTLDILWRSAPGELFTSGKYNEPAFGGGLVFVGTDRIQAFGLGGRKFAGRAETAPAAKRQADPALAGLDGEAIYGQRCAICHDHPQGNIPPRSLIASRSRERIVEALSQGAMRAQAQGLSAEQIEDVARYLKK</sequence>
<feature type="domain" description="Cytochrome c" evidence="6">
    <location>
        <begin position="956"/>
        <end position="1024"/>
    </location>
</feature>